<accession>A0A2S2NTM5</accession>
<protein>
    <submittedName>
        <fullName evidence="2">Uncharacterized protein</fullName>
    </submittedName>
</protein>
<dbReference type="AlphaFoldDB" id="A0A2S2NTM5"/>
<name>A0A2S2NTM5_SCHGA</name>
<proteinExistence type="predicted"/>
<dbReference type="EMBL" id="GGMR01007944">
    <property type="protein sequence ID" value="MBY20563.1"/>
    <property type="molecule type" value="Transcribed_RNA"/>
</dbReference>
<feature type="region of interest" description="Disordered" evidence="1">
    <location>
        <begin position="405"/>
        <end position="519"/>
    </location>
</feature>
<feature type="compositionally biased region" description="Basic and acidic residues" evidence="1">
    <location>
        <begin position="414"/>
        <end position="429"/>
    </location>
</feature>
<feature type="compositionally biased region" description="Polar residues" evidence="1">
    <location>
        <begin position="430"/>
        <end position="449"/>
    </location>
</feature>
<gene>
    <name evidence="2" type="ORF">g.46991</name>
</gene>
<feature type="region of interest" description="Disordered" evidence="1">
    <location>
        <begin position="139"/>
        <end position="161"/>
    </location>
</feature>
<evidence type="ECO:0000256" key="1">
    <source>
        <dbReference type="SAM" id="MobiDB-lite"/>
    </source>
</evidence>
<reference evidence="2" key="1">
    <citation type="submission" date="2018-04" db="EMBL/GenBank/DDBJ databases">
        <title>Transcriptome of Schizaphis graminum biotype I.</title>
        <authorList>
            <person name="Scully E.D."/>
            <person name="Geib S.M."/>
            <person name="Palmer N.A."/>
            <person name="Koch K."/>
            <person name="Bradshaw J."/>
            <person name="Heng-Moss T."/>
            <person name="Sarath G."/>
        </authorList>
    </citation>
    <scope>NUCLEOTIDE SEQUENCE</scope>
</reference>
<sequence>MSRKRSNTGLDGLEDHISIDSDLISSVLSKKTVLDQENYQVNVFSDSFLLNPNNKEQIGKYLTGQSTSIVELTNNEPLKGSSSAALIGGGDGVYKKKAFKTPFPFSTADKEVIEAVSKDFKTDLDEAREEIKQINTEMSEKTDAAADEIRRDEEETHEDRYDPESIDDITARLIMEKCSGSFPRILQYPKNVFIDKDVDKDYKKECTNNIKMLTTIVFGDVSPILCAFVTNSLGFEMNNSVKSKLSRAMEQKLLIRFDKKKNVVITNKDYEVTEINSSIKQKSSEANLQVSLTTVQSPKTEELSQESSMTSIDTNKSIKSHKELTLDTTEVADDGGAPPLECGQQNDTKTEITITEQEGLEEITLSDESIKIELNNQYNRENQEFKSNFPEGTDSNVSMESRTAIVDSNTFVQNRDDDSTLESHLDQESNKNVGVSSTEVLTSLSPTKSIQDKNKPSDDPKEYKSLAVSLKAYDNNEIPPKEASPSVSDKTPVQESLGATKESMKSSAEPRSSSNKTRL</sequence>
<organism evidence="2">
    <name type="scientific">Schizaphis graminum</name>
    <name type="common">Green bug aphid</name>
    <dbReference type="NCBI Taxonomy" id="13262"/>
    <lineage>
        <taxon>Eukaryota</taxon>
        <taxon>Metazoa</taxon>
        <taxon>Ecdysozoa</taxon>
        <taxon>Arthropoda</taxon>
        <taxon>Hexapoda</taxon>
        <taxon>Insecta</taxon>
        <taxon>Pterygota</taxon>
        <taxon>Neoptera</taxon>
        <taxon>Paraneoptera</taxon>
        <taxon>Hemiptera</taxon>
        <taxon>Sternorrhyncha</taxon>
        <taxon>Aphidomorpha</taxon>
        <taxon>Aphidoidea</taxon>
        <taxon>Aphididae</taxon>
        <taxon>Aphidini</taxon>
        <taxon>Schizaphis</taxon>
    </lineage>
</organism>
<feature type="compositionally biased region" description="Basic and acidic residues" evidence="1">
    <location>
        <begin position="450"/>
        <end position="464"/>
    </location>
</feature>
<evidence type="ECO:0000313" key="2">
    <source>
        <dbReference type="EMBL" id="MBY20563.1"/>
    </source>
</evidence>
<feature type="compositionally biased region" description="Polar residues" evidence="1">
    <location>
        <begin position="485"/>
        <end position="494"/>
    </location>
</feature>
<feature type="compositionally biased region" description="Polar residues" evidence="1">
    <location>
        <begin position="505"/>
        <end position="519"/>
    </location>
</feature>